<feature type="compositionally biased region" description="Low complexity" evidence="3">
    <location>
        <begin position="770"/>
        <end position="779"/>
    </location>
</feature>
<dbReference type="InterPro" id="IPR027353">
    <property type="entry name" value="NET_dom"/>
</dbReference>
<dbReference type="PROSITE" id="PS00633">
    <property type="entry name" value="BROMODOMAIN_1"/>
    <property type="match status" value="1"/>
</dbReference>
<feature type="domain" description="NET" evidence="5">
    <location>
        <begin position="681"/>
        <end position="763"/>
    </location>
</feature>
<dbReference type="EMBL" id="MSFO01000001">
    <property type="protein sequence ID" value="PLB54980.1"/>
    <property type="molecule type" value="Genomic_DNA"/>
</dbReference>
<dbReference type="GO" id="GO:0006338">
    <property type="term" value="P:chromatin remodeling"/>
    <property type="evidence" value="ECO:0007669"/>
    <property type="project" value="TreeGrafter"/>
</dbReference>
<feature type="region of interest" description="Disordered" evidence="3">
    <location>
        <begin position="590"/>
        <end position="617"/>
    </location>
</feature>
<dbReference type="PANTHER" id="PTHR22880:SF225">
    <property type="entry name" value="BROMODOMAIN-CONTAINING PROTEIN BET-1-RELATED"/>
    <property type="match status" value="1"/>
</dbReference>
<feature type="compositionally biased region" description="Basic and acidic residues" evidence="3">
    <location>
        <begin position="442"/>
        <end position="453"/>
    </location>
</feature>
<organism evidence="6 7">
    <name type="scientific">Aspergillus steynii IBT 23096</name>
    <dbReference type="NCBI Taxonomy" id="1392250"/>
    <lineage>
        <taxon>Eukaryota</taxon>
        <taxon>Fungi</taxon>
        <taxon>Dikarya</taxon>
        <taxon>Ascomycota</taxon>
        <taxon>Pezizomycotina</taxon>
        <taxon>Eurotiomycetes</taxon>
        <taxon>Eurotiomycetidae</taxon>
        <taxon>Eurotiales</taxon>
        <taxon>Aspergillaceae</taxon>
        <taxon>Aspergillus</taxon>
        <taxon>Aspergillus subgen. Circumdati</taxon>
    </lineage>
</organism>
<dbReference type="InterPro" id="IPR018359">
    <property type="entry name" value="Bromodomain_CS"/>
</dbReference>
<dbReference type="Pfam" id="PF00439">
    <property type="entry name" value="Bromodomain"/>
    <property type="match status" value="2"/>
</dbReference>
<gene>
    <name evidence="6" type="ORF">P170DRAFT_442914</name>
</gene>
<sequence length="841" mass="91366">MATPPPEAPSVIKEEKPQLPPSPNGVSDGGPAGVKSPAPDAKPDASVNGTSEPTSPKPAAVNGHGADQKTPANGADAASPPKSPARTPVDASPQQPASSEAAKPSNMDSAATDENTKETVGDNPTSSGPTAQEPTNGTGADKPIPSDPQPVQDAAKPSAEEPSSGTSGEGKSQQPQESPSVKTELPHHPPTSAKPDSASNDAPASNAPSVPPLQTTDQEMKDAPDAPVSPTKVSREREPDPADEPAAKRTKIGGEGSAPVEFKAPEPPTPATEGPAQAKANGETSMTKVQHKFLLKGIQTLKRTNDARFYREPVDPIKLNIPHYPQFIKKPMDLGTIERKLKDNEYKSAQAVVDDFALMVQNALTFNGADHVVSQEGQRLKAAFDKQLVNLPKPDEVEEKKPKKASQKEPRTSIGHTPTARATGNSPQATTFALGPEGLPLIRRDSTTVDGRPKRSIHPPKRDLPYSTKPKKKKYQWELRFCQELLDDLHKPRHYNYALPFYWPVDPVALNIPTYHNIIKKPMDLSTVQSKLKTGQYENSKEFEADMRLIFKNCFKFNIVGDPTYLAGQKFQEVFNEKWAQKARYLEAHEPHPEHHSAASSEESEEEAEESESDNEKLGLLQKQIEEMSRQVEAITQKKKKTPPGSKKVGTTKSKSASKKEGKKPASANPVKKDKKSSSSKISKPEKPRWVTYNEKQVISNGISSLPDKKMQEALKIIQSNVPSLKGTQETEIELDIDELPNDVLLMLLKFVKKNAPHVMEEEEAPPAPATTNANAHAAPPKPKKNKPMSKYEQEAQINMLQSNLSRFEGGGGRSPDPMPSVEANESSDDSDDDSEESEEE</sequence>
<dbReference type="CDD" id="cd05499">
    <property type="entry name" value="Bromo_BDF1_2_II"/>
    <property type="match status" value="1"/>
</dbReference>
<evidence type="ECO:0000313" key="7">
    <source>
        <dbReference type="Proteomes" id="UP000234275"/>
    </source>
</evidence>
<feature type="compositionally biased region" description="Acidic residues" evidence="3">
    <location>
        <begin position="602"/>
        <end position="613"/>
    </location>
</feature>
<feature type="compositionally biased region" description="Low complexity" evidence="3">
    <location>
        <begin position="193"/>
        <end position="208"/>
    </location>
</feature>
<dbReference type="Proteomes" id="UP000234275">
    <property type="component" value="Unassembled WGS sequence"/>
</dbReference>
<dbReference type="GO" id="GO:0000785">
    <property type="term" value="C:chromatin"/>
    <property type="evidence" value="ECO:0007669"/>
    <property type="project" value="TreeGrafter"/>
</dbReference>
<keyword evidence="1 2" id="KW-0103">Bromodomain</keyword>
<dbReference type="Pfam" id="PF17035">
    <property type="entry name" value="BET"/>
    <property type="match status" value="1"/>
</dbReference>
<dbReference type="SMART" id="SM00297">
    <property type="entry name" value="BROMO"/>
    <property type="match status" value="2"/>
</dbReference>
<dbReference type="GeneID" id="36558196"/>
<evidence type="ECO:0000256" key="1">
    <source>
        <dbReference type="ARBA" id="ARBA00023117"/>
    </source>
</evidence>
<feature type="domain" description="Bromo" evidence="4">
    <location>
        <begin position="302"/>
        <end position="374"/>
    </location>
</feature>
<dbReference type="STRING" id="1392250.A0A2I2GQ37"/>
<evidence type="ECO:0000259" key="5">
    <source>
        <dbReference type="PROSITE" id="PS51525"/>
    </source>
</evidence>
<feature type="compositionally biased region" description="Acidic residues" evidence="3">
    <location>
        <begin position="826"/>
        <end position="841"/>
    </location>
</feature>
<dbReference type="InterPro" id="IPR050935">
    <property type="entry name" value="Bromo_chromatin_reader"/>
</dbReference>
<dbReference type="InterPro" id="IPR036427">
    <property type="entry name" value="Bromodomain-like_sf"/>
</dbReference>
<feature type="region of interest" description="Disordered" evidence="3">
    <location>
        <begin position="1"/>
        <end position="284"/>
    </location>
</feature>
<dbReference type="Gene3D" id="1.20.920.10">
    <property type="entry name" value="Bromodomain-like"/>
    <property type="match status" value="2"/>
</dbReference>
<feature type="compositionally biased region" description="Basic and acidic residues" evidence="3">
    <location>
        <begin position="393"/>
        <end position="411"/>
    </location>
</feature>
<dbReference type="PROSITE" id="PS51525">
    <property type="entry name" value="NET"/>
    <property type="match status" value="1"/>
</dbReference>
<dbReference type="InterPro" id="IPR001487">
    <property type="entry name" value="Bromodomain"/>
</dbReference>
<evidence type="ECO:0000259" key="4">
    <source>
        <dbReference type="PROSITE" id="PS50014"/>
    </source>
</evidence>
<dbReference type="OrthoDB" id="784962at2759"/>
<proteinExistence type="predicted"/>
<reference evidence="6 7" key="1">
    <citation type="submission" date="2016-12" db="EMBL/GenBank/DDBJ databases">
        <title>The genomes of Aspergillus section Nigri reveals drivers in fungal speciation.</title>
        <authorList>
            <consortium name="DOE Joint Genome Institute"/>
            <person name="Vesth T.C."/>
            <person name="Nybo J."/>
            <person name="Theobald S."/>
            <person name="Brandl J."/>
            <person name="Frisvad J.C."/>
            <person name="Nielsen K.F."/>
            <person name="Lyhne E.K."/>
            <person name="Kogle M.E."/>
            <person name="Kuo A."/>
            <person name="Riley R."/>
            <person name="Clum A."/>
            <person name="Nolan M."/>
            <person name="Lipzen A."/>
            <person name="Salamov A."/>
            <person name="Henrissat B."/>
            <person name="Wiebenga A."/>
            <person name="De Vries R.P."/>
            <person name="Grigoriev I.V."/>
            <person name="Mortensen U.H."/>
            <person name="Andersen M.R."/>
            <person name="Baker S.E."/>
        </authorList>
    </citation>
    <scope>NUCLEOTIDE SEQUENCE [LARGE SCALE GENOMIC DNA]</scope>
    <source>
        <strain evidence="6 7">IBT 23096</strain>
    </source>
</reference>
<evidence type="ECO:0000313" key="6">
    <source>
        <dbReference type="EMBL" id="PLB54980.1"/>
    </source>
</evidence>
<dbReference type="InterPro" id="IPR038336">
    <property type="entry name" value="NET_sf"/>
</dbReference>
<feature type="region of interest" description="Disordered" evidence="3">
    <location>
        <begin position="631"/>
        <end position="689"/>
    </location>
</feature>
<feature type="region of interest" description="Disordered" evidence="3">
    <location>
        <begin position="391"/>
        <end position="469"/>
    </location>
</feature>
<dbReference type="PROSITE" id="PS50014">
    <property type="entry name" value="BROMODOMAIN_2"/>
    <property type="match status" value="2"/>
</dbReference>
<comment type="caution">
    <text evidence="6">The sequence shown here is derived from an EMBL/GenBank/DDBJ whole genome shotgun (WGS) entry which is preliminary data.</text>
</comment>
<dbReference type="Gene3D" id="1.20.1270.220">
    <property type="match status" value="1"/>
</dbReference>
<dbReference type="VEuPathDB" id="FungiDB:P170DRAFT_442914"/>
<feature type="compositionally biased region" description="Polar residues" evidence="3">
    <location>
        <begin position="414"/>
        <end position="431"/>
    </location>
</feature>
<protein>
    <submittedName>
        <fullName evidence="6">Bromodomain-containing protein</fullName>
    </submittedName>
</protein>
<dbReference type="RefSeq" id="XP_024710282.1">
    <property type="nucleotide sequence ID" value="XM_024850497.1"/>
</dbReference>
<accession>A0A2I2GQ37</accession>
<dbReference type="PRINTS" id="PR00503">
    <property type="entry name" value="BROMODOMAIN"/>
</dbReference>
<evidence type="ECO:0000256" key="3">
    <source>
        <dbReference type="SAM" id="MobiDB-lite"/>
    </source>
</evidence>
<dbReference type="PANTHER" id="PTHR22880">
    <property type="entry name" value="FALZ-RELATED BROMODOMAIN-CONTAINING PROTEINS"/>
    <property type="match status" value="1"/>
</dbReference>
<feature type="compositionally biased region" description="Low complexity" evidence="3">
    <location>
        <begin position="643"/>
        <end position="655"/>
    </location>
</feature>
<dbReference type="GO" id="GO:0006355">
    <property type="term" value="P:regulation of DNA-templated transcription"/>
    <property type="evidence" value="ECO:0007669"/>
    <property type="project" value="TreeGrafter"/>
</dbReference>
<dbReference type="CDD" id="cd05500">
    <property type="entry name" value="Bromo_BDF1_2_I"/>
    <property type="match status" value="1"/>
</dbReference>
<evidence type="ECO:0000256" key="2">
    <source>
        <dbReference type="PROSITE-ProRule" id="PRU00035"/>
    </source>
</evidence>
<dbReference type="AlphaFoldDB" id="A0A2I2GQ37"/>
<dbReference type="SUPFAM" id="SSF47370">
    <property type="entry name" value="Bromodomain"/>
    <property type="match status" value="2"/>
</dbReference>
<feature type="domain" description="Bromo" evidence="4">
    <location>
        <begin position="493"/>
        <end position="565"/>
    </location>
</feature>
<feature type="compositionally biased region" description="Polar residues" evidence="3">
    <location>
        <begin position="796"/>
        <end position="806"/>
    </location>
</feature>
<dbReference type="GO" id="GO:0005634">
    <property type="term" value="C:nucleus"/>
    <property type="evidence" value="ECO:0007669"/>
    <property type="project" value="TreeGrafter"/>
</dbReference>
<keyword evidence="7" id="KW-1185">Reference proteome</keyword>
<feature type="compositionally biased region" description="Low complexity" evidence="3">
    <location>
        <begin position="91"/>
        <end position="105"/>
    </location>
</feature>
<feature type="region of interest" description="Disordered" evidence="3">
    <location>
        <begin position="759"/>
        <end position="841"/>
    </location>
</feature>
<feature type="compositionally biased region" description="Polar residues" evidence="3">
    <location>
        <begin position="122"/>
        <end position="138"/>
    </location>
</feature>
<name>A0A2I2GQ37_9EURO</name>
<feature type="compositionally biased region" description="Polar residues" evidence="3">
    <location>
        <begin position="161"/>
        <end position="181"/>
    </location>
</feature>